<dbReference type="PANTHER" id="PTHR43649:SF34">
    <property type="entry name" value="ABC TRANSPORTER PERIPLASMIC-BINDING PROTEIN YCJN-RELATED"/>
    <property type="match status" value="1"/>
</dbReference>
<protein>
    <submittedName>
        <fullName evidence="5">Sugar ABC transporter substrate-binding protein</fullName>
    </submittedName>
</protein>
<dbReference type="CDD" id="cd13585">
    <property type="entry name" value="PBP2_TMBP_like"/>
    <property type="match status" value="1"/>
</dbReference>
<evidence type="ECO:0000313" key="6">
    <source>
        <dbReference type="Proteomes" id="UP001523566"/>
    </source>
</evidence>
<evidence type="ECO:0000256" key="1">
    <source>
        <dbReference type="ARBA" id="ARBA00008520"/>
    </source>
</evidence>
<evidence type="ECO:0000256" key="3">
    <source>
        <dbReference type="ARBA" id="ARBA00022729"/>
    </source>
</evidence>
<comment type="similarity">
    <text evidence="1">Belongs to the bacterial solute-binding protein 1 family.</text>
</comment>
<dbReference type="PANTHER" id="PTHR43649">
    <property type="entry name" value="ARABINOSE-BINDING PROTEIN-RELATED"/>
    <property type="match status" value="1"/>
</dbReference>
<gene>
    <name evidence="5" type="ORF">NK125_11500</name>
</gene>
<name>A0ABT1EF01_9FIRM</name>
<accession>A0ABT1EF01</accession>
<organism evidence="5 6">
    <name type="scientific">Aequitasia blattaphilus</name>
    <dbReference type="NCBI Taxonomy" id="2949332"/>
    <lineage>
        <taxon>Bacteria</taxon>
        <taxon>Bacillati</taxon>
        <taxon>Bacillota</taxon>
        <taxon>Clostridia</taxon>
        <taxon>Lachnospirales</taxon>
        <taxon>Lachnospiraceae</taxon>
        <taxon>Aequitasia</taxon>
    </lineage>
</organism>
<evidence type="ECO:0000256" key="2">
    <source>
        <dbReference type="ARBA" id="ARBA00022448"/>
    </source>
</evidence>
<dbReference type="Pfam" id="PF01547">
    <property type="entry name" value="SBP_bac_1"/>
    <property type="match status" value="1"/>
</dbReference>
<keyword evidence="3 4" id="KW-0732">Signal</keyword>
<sequence>MKNNIVKKLISLSLVTVMSLGLLVGCGPKSESGSSEGGAAEKSGEFDWRAYEGTTIEIQMVQHTASEAMVNKLEEFEELTGIQVEYSITPESSYFDKVSTSLASGSGSPDLFMSGAYQLWDYSASGYVEDLTPYLENASMVSEDYDADDFVASAVDALKWSGVPGEAVGSGQQLGLPLAFEVYTMAYNKKALEDNGLEVPKTYDELLTVCDALQKWNGENSYAVAVRGARDWGTIHPAYMSMFSAFGGKDFEVKDDKLVSEVNSKEAIEMTEFYVDMIKRGGSSSWSKYTWYDCGVDLGTGNAAIVLDADNNPVHQNWDGASEEAGNIAYAPLPVAKEGDPQISNYWTWSIAMNSASQNKGAAWYYIMYFTSKEFAQYATIEGNSLDPARTSVWESDEFKKMMESQPGYIEAYEATIENTTILFTPQPYFFETTTEWAATLQDIVAGKYSSAEEGLNQLKTKMDKAVEDIDLSQY</sequence>
<keyword evidence="2" id="KW-0813">Transport</keyword>
<dbReference type="Proteomes" id="UP001523566">
    <property type="component" value="Unassembled WGS sequence"/>
</dbReference>
<keyword evidence="6" id="KW-1185">Reference proteome</keyword>
<feature type="chain" id="PRO_5046467264" evidence="4">
    <location>
        <begin position="25"/>
        <end position="475"/>
    </location>
</feature>
<dbReference type="Gene3D" id="3.40.190.10">
    <property type="entry name" value="Periplasmic binding protein-like II"/>
    <property type="match status" value="2"/>
</dbReference>
<proteinExistence type="inferred from homology"/>
<comment type="caution">
    <text evidence="5">The sequence shown here is derived from an EMBL/GenBank/DDBJ whole genome shotgun (WGS) entry which is preliminary data.</text>
</comment>
<dbReference type="EMBL" id="JAMZFW010000017">
    <property type="protein sequence ID" value="MCP1103042.1"/>
    <property type="molecule type" value="Genomic_DNA"/>
</dbReference>
<evidence type="ECO:0000313" key="5">
    <source>
        <dbReference type="EMBL" id="MCP1103042.1"/>
    </source>
</evidence>
<dbReference type="InterPro" id="IPR050490">
    <property type="entry name" value="Bact_solute-bd_prot1"/>
</dbReference>
<dbReference type="InterPro" id="IPR006059">
    <property type="entry name" value="SBP"/>
</dbReference>
<evidence type="ECO:0000256" key="4">
    <source>
        <dbReference type="SAM" id="SignalP"/>
    </source>
</evidence>
<feature type="signal peptide" evidence="4">
    <location>
        <begin position="1"/>
        <end position="24"/>
    </location>
</feature>
<reference evidence="5 6" key="1">
    <citation type="journal article" date="2022" name="Genome Biol. Evol.">
        <title>Host diet, physiology and behaviors set the stage for Lachnospiraceae cladogenesis.</title>
        <authorList>
            <person name="Vera-Ponce De Leon A."/>
            <person name="Schneider M."/>
            <person name="Jahnes B.C."/>
            <person name="Sadowski V."/>
            <person name="Camuy-Velez L.A."/>
            <person name="Duan J."/>
            <person name="Sabree Z.L."/>
        </authorList>
    </citation>
    <scope>NUCLEOTIDE SEQUENCE [LARGE SCALE GENOMIC DNA]</scope>
    <source>
        <strain evidence="5 6">PAL113</strain>
    </source>
</reference>
<dbReference type="SUPFAM" id="SSF53850">
    <property type="entry name" value="Periplasmic binding protein-like II"/>
    <property type="match status" value="1"/>
</dbReference>
<dbReference type="PROSITE" id="PS51257">
    <property type="entry name" value="PROKAR_LIPOPROTEIN"/>
    <property type="match status" value="1"/>
</dbReference>
<dbReference type="RefSeq" id="WP_262066828.1">
    <property type="nucleotide sequence ID" value="NZ_JAMXOD010000017.1"/>
</dbReference>